<gene>
    <name evidence="2" type="ORF">BDV26DRAFT_261985</name>
</gene>
<keyword evidence="1" id="KW-0812">Transmembrane</keyword>
<evidence type="ECO:0000313" key="3">
    <source>
        <dbReference type="Proteomes" id="UP000326198"/>
    </source>
</evidence>
<organism evidence="2 3">
    <name type="scientific">Aspergillus bertholletiae</name>
    <dbReference type="NCBI Taxonomy" id="1226010"/>
    <lineage>
        <taxon>Eukaryota</taxon>
        <taxon>Fungi</taxon>
        <taxon>Dikarya</taxon>
        <taxon>Ascomycota</taxon>
        <taxon>Pezizomycotina</taxon>
        <taxon>Eurotiomycetes</taxon>
        <taxon>Eurotiomycetidae</taxon>
        <taxon>Eurotiales</taxon>
        <taxon>Aspergillaceae</taxon>
        <taxon>Aspergillus</taxon>
        <taxon>Aspergillus subgen. Circumdati</taxon>
    </lineage>
</organism>
<accession>A0A5N7B8X2</accession>
<feature type="transmembrane region" description="Helical" evidence="1">
    <location>
        <begin position="27"/>
        <end position="48"/>
    </location>
</feature>
<keyword evidence="1" id="KW-0472">Membrane</keyword>
<name>A0A5N7B8X2_9EURO</name>
<evidence type="ECO:0000313" key="2">
    <source>
        <dbReference type="EMBL" id="KAE8378215.1"/>
    </source>
</evidence>
<dbReference type="EMBL" id="ML736211">
    <property type="protein sequence ID" value="KAE8378215.1"/>
    <property type="molecule type" value="Genomic_DNA"/>
</dbReference>
<evidence type="ECO:0000256" key="1">
    <source>
        <dbReference type="SAM" id="Phobius"/>
    </source>
</evidence>
<sequence length="116" mass="13489">MKPEKSIDLVVEISPFLCFMEPLSLSLFPFFSFSFFLFFIFFIFLSSARQPYNSIPRSEPACTGCRESIIATISIRFLNNGNCIRHLLVIMALLTMKRLLNNYSVVVDVLYRMQDR</sequence>
<dbReference type="Proteomes" id="UP000326198">
    <property type="component" value="Unassembled WGS sequence"/>
</dbReference>
<keyword evidence="3" id="KW-1185">Reference proteome</keyword>
<dbReference type="AlphaFoldDB" id="A0A5N7B8X2"/>
<proteinExistence type="predicted"/>
<keyword evidence="1" id="KW-1133">Transmembrane helix</keyword>
<protein>
    <submittedName>
        <fullName evidence="2">Uncharacterized protein</fullName>
    </submittedName>
</protein>
<reference evidence="2 3" key="1">
    <citation type="submission" date="2019-04" db="EMBL/GenBank/DDBJ databases">
        <title>Friends and foes A comparative genomics studyof 23 Aspergillus species from section Flavi.</title>
        <authorList>
            <consortium name="DOE Joint Genome Institute"/>
            <person name="Kjaerbolling I."/>
            <person name="Vesth T."/>
            <person name="Frisvad J.C."/>
            <person name="Nybo J.L."/>
            <person name="Theobald S."/>
            <person name="Kildgaard S."/>
            <person name="Isbrandt T."/>
            <person name="Kuo A."/>
            <person name="Sato A."/>
            <person name="Lyhne E.K."/>
            <person name="Kogle M.E."/>
            <person name="Wiebenga A."/>
            <person name="Kun R.S."/>
            <person name="Lubbers R.J."/>
            <person name="Makela M.R."/>
            <person name="Barry K."/>
            <person name="Chovatia M."/>
            <person name="Clum A."/>
            <person name="Daum C."/>
            <person name="Haridas S."/>
            <person name="He G."/>
            <person name="LaButti K."/>
            <person name="Lipzen A."/>
            <person name="Mondo S."/>
            <person name="Riley R."/>
            <person name="Salamov A."/>
            <person name="Simmons B.A."/>
            <person name="Magnuson J.K."/>
            <person name="Henrissat B."/>
            <person name="Mortensen U.H."/>
            <person name="Larsen T.O."/>
            <person name="Devries R.P."/>
            <person name="Grigoriev I.V."/>
            <person name="Machida M."/>
            <person name="Baker S.E."/>
            <person name="Andersen M.R."/>
        </authorList>
    </citation>
    <scope>NUCLEOTIDE SEQUENCE [LARGE SCALE GENOMIC DNA]</scope>
    <source>
        <strain evidence="2 3">IBT 29228</strain>
    </source>
</reference>